<protein>
    <submittedName>
        <fullName evidence="1">Uncharacterized protein</fullName>
    </submittedName>
</protein>
<name>A0A4Y2M8A1_ARAVE</name>
<dbReference type="AlphaFoldDB" id="A0A4Y2M8A1"/>
<comment type="caution">
    <text evidence="1">The sequence shown here is derived from an EMBL/GenBank/DDBJ whole genome shotgun (WGS) entry which is preliminary data.</text>
</comment>
<proteinExistence type="predicted"/>
<gene>
    <name evidence="1" type="ORF">AVEN_133414_1</name>
</gene>
<dbReference type="Proteomes" id="UP000499080">
    <property type="component" value="Unassembled WGS sequence"/>
</dbReference>
<keyword evidence="2" id="KW-1185">Reference proteome</keyword>
<dbReference type="EMBL" id="BGPR01202893">
    <property type="protein sequence ID" value="GBN22640.1"/>
    <property type="molecule type" value="Genomic_DNA"/>
</dbReference>
<accession>A0A4Y2M8A1</accession>
<evidence type="ECO:0000313" key="1">
    <source>
        <dbReference type="EMBL" id="GBN22640.1"/>
    </source>
</evidence>
<reference evidence="1 2" key="1">
    <citation type="journal article" date="2019" name="Sci. Rep.">
        <title>Orb-weaving spider Araneus ventricosus genome elucidates the spidroin gene catalogue.</title>
        <authorList>
            <person name="Kono N."/>
            <person name="Nakamura H."/>
            <person name="Ohtoshi R."/>
            <person name="Moran D.A.P."/>
            <person name="Shinohara A."/>
            <person name="Yoshida Y."/>
            <person name="Fujiwara M."/>
            <person name="Mori M."/>
            <person name="Tomita M."/>
            <person name="Arakawa K."/>
        </authorList>
    </citation>
    <scope>NUCLEOTIDE SEQUENCE [LARGE SCALE GENOMIC DNA]</scope>
</reference>
<sequence length="129" mass="15209">MAYYTKNILLEHQSKRGQRQTNKQSIVRQILLSNQSPPKLQWCSSRVQYAYMRPGRIFTNPTLIELRQKIGQYDWLASPRVDDVVLCSRTEIITKRAIECGLRISLGFRCLDFANFFLRYAPTKQFYLV</sequence>
<evidence type="ECO:0000313" key="2">
    <source>
        <dbReference type="Proteomes" id="UP000499080"/>
    </source>
</evidence>
<organism evidence="1 2">
    <name type="scientific">Araneus ventricosus</name>
    <name type="common">Orbweaver spider</name>
    <name type="synonym">Epeira ventricosa</name>
    <dbReference type="NCBI Taxonomy" id="182803"/>
    <lineage>
        <taxon>Eukaryota</taxon>
        <taxon>Metazoa</taxon>
        <taxon>Ecdysozoa</taxon>
        <taxon>Arthropoda</taxon>
        <taxon>Chelicerata</taxon>
        <taxon>Arachnida</taxon>
        <taxon>Araneae</taxon>
        <taxon>Araneomorphae</taxon>
        <taxon>Entelegynae</taxon>
        <taxon>Araneoidea</taxon>
        <taxon>Araneidae</taxon>
        <taxon>Araneus</taxon>
    </lineage>
</organism>